<protein>
    <submittedName>
        <fullName evidence="2">Uncharacterized protein</fullName>
    </submittedName>
</protein>
<gene>
    <name evidence="2" type="ORF">PIB30_034146</name>
</gene>
<sequence length="310" mass="35223">MHAKKMSSTSSESEYVEPSYEYKFGSDDTFFDDESDTEETRSESLVQVARIRKRRNDSGSAPDEGSRETLPLAQKTVAKPRYPTQLVIDISSSSEDDPELTPITVLIPKTEGDIVSSPRDRLLTDALMRMSQEEQPPPQKEDNNPAQIEEHPPRLERQDEEVPSQSVVEVVPIYPTQEVIDISSSSEDEHEPKSIKVMVPKIEDCLVTFPSSKLITEVLMSMGQELQPETQPDHSVPSFSLGKEFQRPLRTQEQPPKTPEEEPPQLETPQPTQMIKNDLEERVANWAMVAKGDNDFEMIFNLRGHRFSRQ</sequence>
<feature type="region of interest" description="Disordered" evidence="1">
    <location>
        <begin position="225"/>
        <end position="276"/>
    </location>
</feature>
<organism evidence="2 3">
    <name type="scientific">Stylosanthes scabra</name>
    <dbReference type="NCBI Taxonomy" id="79078"/>
    <lineage>
        <taxon>Eukaryota</taxon>
        <taxon>Viridiplantae</taxon>
        <taxon>Streptophyta</taxon>
        <taxon>Embryophyta</taxon>
        <taxon>Tracheophyta</taxon>
        <taxon>Spermatophyta</taxon>
        <taxon>Magnoliopsida</taxon>
        <taxon>eudicotyledons</taxon>
        <taxon>Gunneridae</taxon>
        <taxon>Pentapetalae</taxon>
        <taxon>rosids</taxon>
        <taxon>fabids</taxon>
        <taxon>Fabales</taxon>
        <taxon>Fabaceae</taxon>
        <taxon>Papilionoideae</taxon>
        <taxon>50 kb inversion clade</taxon>
        <taxon>dalbergioids sensu lato</taxon>
        <taxon>Dalbergieae</taxon>
        <taxon>Pterocarpus clade</taxon>
        <taxon>Stylosanthes</taxon>
    </lineage>
</organism>
<dbReference type="EMBL" id="JASCZI010151192">
    <property type="protein sequence ID" value="MED6170754.1"/>
    <property type="molecule type" value="Genomic_DNA"/>
</dbReference>
<reference evidence="2 3" key="1">
    <citation type="journal article" date="2023" name="Plants (Basel)">
        <title>Bridging the Gap: Combining Genomics and Transcriptomics Approaches to Understand Stylosanthes scabra, an Orphan Legume from the Brazilian Caatinga.</title>
        <authorList>
            <person name="Ferreira-Neto J.R.C."/>
            <person name="da Silva M.D."/>
            <person name="Binneck E."/>
            <person name="de Melo N.F."/>
            <person name="da Silva R.H."/>
            <person name="de Melo A.L.T.M."/>
            <person name="Pandolfi V."/>
            <person name="Bustamante F.O."/>
            <person name="Brasileiro-Vidal A.C."/>
            <person name="Benko-Iseppon A.M."/>
        </authorList>
    </citation>
    <scope>NUCLEOTIDE SEQUENCE [LARGE SCALE GENOMIC DNA]</scope>
    <source>
        <tissue evidence="2">Leaves</tissue>
    </source>
</reference>
<dbReference type="Proteomes" id="UP001341840">
    <property type="component" value="Unassembled WGS sequence"/>
</dbReference>
<feature type="compositionally biased region" description="Low complexity" evidence="1">
    <location>
        <begin position="7"/>
        <end position="20"/>
    </location>
</feature>
<keyword evidence="3" id="KW-1185">Reference proteome</keyword>
<evidence type="ECO:0000256" key="1">
    <source>
        <dbReference type="SAM" id="MobiDB-lite"/>
    </source>
</evidence>
<feature type="compositionally biased region" description="Basic and acidic residues" evidence="1">
    <location>
        <begin position="139"/>
        <end position="157"/>
    </location>
</feature>
<accession>A0ABU6VC35</accession>
<name>A0ABU6VC35_9FABA</name>
<evidence type="ECO:0000313" key="2">
    <source>
        <dbReference type="EMBL" id="MED6170754.1"/>
    </source>
</evidence>
<feature type="region of interest" description="Disordered" evidence="1">
    <location>
        <begin position="26"/>
        <end position="79"/>
    </location>
</feature>
<feature type="region of interest" description="Disordered" evidence="1">
    <location>
        <begin position="127"/>
        <end position="169"/>
    </location>
</feature>
<evidence type="ECO:0000313" key="3">
    <source>
        <dbReference type="Proteomes" id="UP001341840"/>
    </source>
</evidence>
<feature type="region of interest" description="Disordered" evidence="1">
    <location>
        <begin position="1"/>
        <end position="20"/>
    </location>
</feature>
<comment type="caution">
    <text evidence="2">The sequence shown here is derived from an EMBL/GenBank/DDBJ whole genome shotgun (WGS) entry which is preliminary data.</text>
</comment>
<proteinExistence type="predicted"/>